<dbReference type="InterPro" id="IPR011060">
    <property type="entry name" value="RibuloseP-bd_barrel"/>
</dbReference>
<accession>A0ABS1KVK7</accession>
<dbReference type="PANTHER" id="PTHR42894:SF1">
    <property type="entry name" value="N-(5'-PHOSPHORIBOSYL)ANTHRANILATE ISOMERASE"/>
    <property type="match status" value="1"/>
</dbReference>
<dbReference type="SUPFAM" id="SSF51366">
    <property type="entry name" value="Ribulose-phoshate binding barrel"/>
    <property type="match status" value="1"/>
</dbReference>
<evidence type="ECO:0000256" key="4">
    <source>
        <dbReference type="ARBA" id="ARBA00022272"/>
    </source>
</evidence>
<evidence type="ECO:0000256" key="9">
    <source>
        <dbReference type="HAMAP-Rule" id="MF_00135"/>
    </source>
</evidence>
<evidence type="ECO:0000313" key="12">
    <source>
        <dbReference type="Proteomes" id="UP000613030"/>
    </source>
</evidence>
<keyword evidence="5 9" id="KW-0028">Amino-acid biosynthesis</keyword>
<dbReference type="CDD" id="cd00405">
    <property type="entry name" value="PRAI"/>
    <property type="match status" value="1"/>
</dbReference>
<comment type="caution">
    <text evidence="11">The sequence shown here is derived from an EMBL/GenBank/DDBJ whole genome shotgun (WGS) entry which is preliminary data.</text>
</comment>
<sequence length="208" mass="22990">MKIKICGMREPANILSVAALAPDYMGFIFYGKSPRFVGDTFRVPTAFPESVKRVGVFVNETIESIRTLATIHHLPFVQLHGNEAPEQCAALQEAGLKVIKVFSVGEGFDWETTTPYKTVSDFFLFDTKGKHYGGNAVTFDWKILKRYDQEIPFFLSGGLTPANIKDVATLKGMNLHALDVNSGVEDAPGKKGIVKVKALFKEVELLAF</sequence>
<organism evidence="11 12">
    <name type="scientific">Chryseolinea lacunae</name>
    <dbReference type="NCBI Taxonomy" id="2801331"/>
    <lineage>
        <taxon>Bacteria</taxon>
        <taxon>Pseudomonadati</taxon>
        <taxon>Bacteroidota</taxon>
        <taxon>Cytophagia</taxon>
        <taxon>Cytophagales</taxon>
        <taxon>Fulvivirgaceae</taxon>
        <taxon>Chryseolinea</taxon>
    </lineage>
</organism>
<gene>
    <name evidence="9" type="primary">trpF</name>
    <name evidence="11" type="ORF">JI741_19885</name>
</gene>
<dbReference type="GO" id="GO:0016853">
    <property type="term" value="F:isomerase activity"/>
    <property type="evidence" value="ECO:0007669"/>
    <property type="project" value="UniProtKB-KW"/>
</dbReference>
<dbReference type="Pfam" id="PF00697">
    <property type="entry name" value="PRAI"/>
    <property type="match status" value="1"/>
</dbReference>
<dbReference type="Proteomes" id="UP000613030">
    <property type="component" value="Unassembled WGS sequence"/>
</dbReference>
<dbReference type="InterPro" id="IPR001240">
    <property type="entry name" value="PRAI_dom"/>
</dbReference>
<evidence type="ECO:0000256" key="2">
    <source>
        <dbReference type="ARBA" id="ARBA00004664"/>
    </source>
</evidence>
<evidence type="ECO:0000256" key="3">
    <source>
        <dbReference type="ARBA" id="ARBA00012572"/>
    </source>
</evidence>
<evidence type="ECO:0000256" key="7">
    <source>
        <dbReference type="ARBA" id="ARBA00023141"/>
    </source>
</evidence>
<evidence type="ECO:0000256" key="1">
    <source>
        <dbReference type="ARBA" id="ARBA00001164"/>
    </source>
</evidence>
<proteinExistence type="inferred from homology"/>
<reference evidence="11 12" key="1">
    <citation type="submission" date="2021-01" db="EMBL/GenBank/DDBJ databases">
        <title>Chryseolinea sp. Jin1 Genome sequencing and assembly.</title>
        <authorList>
            <person name="Kim I."/>
        </authorList>
    </citation>
    <scope>NUCLEOTIDE SEQUENCE [LARGE SCALE GENOMIC DNA]</scope>
    <source>
        <strain evidence="11 12">Jin1</strain>
    </source>
</reference>
<dbReference type="EC" id="5.3.1.24" evidence="3 9"/>
<evidence type="ECO:0000259" key="10">
    <source>
        <dbReference type="Pfam" id="PF00697"/>
    </source>
</evidence>
<keyword evidence="8 9" id="KW-0413">Isomerase</keyword>
<dbReference type="HAMAP" id="MF_00135">
    <property type="entry name" value="PRAI"/>
    <property type="match status" value="1"/>
</dbReference>
<evidence type="ECO:0000313" key="11">
    <source>
        <dbReference type="EMBL" id="MBL0743504.1"/>
    </source>
</evidence>
<dbReference type="PANTHER" id="PTHR42894">
    <property type="entry name" value="N-(5'-PHOSPHORIBOSYL)ANTHRANILATE ISOMERASE"/>
    <property type="match status" value="1"/>
</dbReference>
<dbReference type="InterPro" id="IPR013785">
    <property type="entry name" value="Aldolase_TIM"/>
</dbReference>
<keyword evidence="6 9" id="KW-0822">Tryptophan biosynthesis</keyword>
<evidence type="ECO:0000256" key="6">
    <source>
        <dbReference type="ARBA" id="ARBA00022822"/>
    </source>
</evidence>
<keyword evidence="7 9" id="KW-0057">Aromatic amino acid biosynthesis</keyword>
<keyword evidence="12" id="KW-1185">Reference proteome</keyword>
<name>A0ABS1KVK7_9BACT</name>
<dbReference type="InterPro" id="IPR044643">
    <property type="entry name" value="TrpF_fam"/>
</dbReference>
<evidence type="ECO:0000256" key="8">
    <source>
        <dbReference type="ARBA" id="ARBA00023235"/>
    </source>
</evidence>
<comment type="catalytic activity">
    <reaction evidence="1 9">
        <text>N-(5-phospho-beta-D-ribosyl)anthranilate = 1-(2-carboxyphenylamino)-1-deoxy-D-ribulose 5-phosphate</text>
        <dbReference type="Rhea" id="RHEA:21540"/>
        <dbReference type="ChEBI" id="CHEBI:18277"/>
        <dbReference type="ChEBI" id="CHEBI:58613"/>
        <dbReference type="EC" id="5.3.1.24"/>
    </reaction>
</comment>
<comment type="pathway">
    <text evidence="2 9">Amino-acid biosynthesis; L-tryptophan biosynthesis; L-tryptophan from chorismate: step 3/5.</text>
</comment>
<dbReference type="EMBL" id="JAERRB010000007">
    <property type="protein sequence ID" value="MBL0743504.1"/>
    <property type="molecule type" value="Genomic_DNA"/>
</dbReference>
<protein>
    <recommendedName>
        <fullName evidence="4 9">N-(5'-phosphoribosyl)anthranilate isomerase</fullName>
        <shortName evidence="9">PRAI</shortName>
        <ecNumber evidence="3 9">5.3.1.24</ecNumber>
    </recommendedName>
</protein>
<dbReference type="Gene3D" id="3.20.20.70">
    <property type="entry name" value="Aldolase class I"/>
    <property type="match status" value="1"/>
</dbReference>
<evidence type="ECO:0000256" key="5">
    <source>
        <dbReference type="ARBA" id="ARBA00022605"/>
    </source>
</evidence>
<comment type="similarity">
    <text evidence="9">Belongs to the TrpF family.</text>
</comment>
<feature type="domain" description="N-(5'phosphoribosyl) anthranilate isomerase (PRAI)" evidence="10">
    <location>
        <begin position="3"/>
        <end position="201"/>
    </location>
</feature>